<dbReference type="Gene3D" id="3.30.1120.90">
    <property type="entry name" value="Nucleosome assembly protein"/>
    <property type="match status" value="1"/>
</dbReference>
<evidence type="ECO:0000256" key="1">
    <source>
        <dbReference type="ARBA" id="ARBA00009947"/>
    </source>
</evidence>
<sequence length="435" mass="49067">MSSNVPINSSNITAPTPQNTPLSHAPIAAGLSRPTVPDINEDKEEEDDDDEGGKDDMDGALREHALAMVQGKLAGLIGRSSGYIDSLPVEVKRSVEALKGVQVQQNEIQNRYKRECLELEKKYLAIQKPLYERREAIVNGSAEPTPEEVEAGEKQSLKDDEEYSSLPKTFPLAQLQFLNSGSLLSGIISRDEGALKHLIDIRLSYLTDGESQSQTETEGKPGFKITFVFSPNEFFENSVLDKTYLYQDEVGYSGDFVYYKAIGTEIRWKEDKDLTKEYEIKKQRNKNTNRTRLVRKARPTESFFNFFTPPIPPSDEDLESGKFDEEELEEIEDKFQLDYQIGEDLKEKIIPRAIDYFTGKALEYDVLEEDDEEDDYEDIDDDDDDEDGGRGRFDDDSESETDLPPRRMVGRGPPKGRGGAPATAGNVNPEECKQQ</sequence>
<name>A0A6A4HBP9_9AGAR</name>
<evidence type="ECO:0000313" key="5">
    <source>
        <dbReference type="Proteomes" id="UP000799118"/>
    </source>
</evidence>
<dbReference type="GO" id="GO:0006334">
    <property type="term" value="P:nucleosome assembly"/>
    <property type="evidence" value="ECO:0007669"/>
    <property type="project" value="InterPro"/>
</dbReference>
<accession>A0A6A4HBP9</accession>
<dbReference type="Pfam" id="PF00956">
    <property type="entry name" value="NAP"/>
    <property type="match status" value="1"/>
</dbReference>
<proteinExistence type="inferred from homology"/>
<feature type="compositionally biased region" description="Acidic residues" evidence="3">
    <location>
        <begin position="39"/>
        <end position="53"/>
    </location>
</feature>
<dbReference type="SUPFAM" id="SSF143113">
    <property type="entry name" value="NAP-like"/>
    <property type="match status" value="1"/>
</dbReference>
<feature type="compositionally biased region" description="Acidic residues" evidence="3">
    <location>
        <begin position="367"/>
        <end position="387"/>
    </location>
</feature>
<reference evidence="4" key="1">
    <citation type="journal article" date="2019" name="Environ. Microbiol.">
        <title>Fungal ecological strategies reflected in gene transcription - a case study of two litter decomposers.</title>
        <authorList>
            <person name="Barbi F."/>
            <person name="Kohler A."/>
            <person name="Barry K."/>
            <person name="Baskaran P."/>
            <person name="Daum C."/>
            <person name="Fauchery L."/>
            <person name="Ihrmark K."/>
            <person name="Kuo A."/>
            <person name="LaButti K."/>
            <person name="Lipzen A."/>
            <person name="Morin E."/>
            <person name="Grigoriev I.V."/>
            <person name="Henrissat B."/>
            <person name="Lindahl B."/>
            <person name="Martin F."/>
        </authorList>
    </citation>
    <scope>NUCLEOTIDE SEQUENCE</scope>
    <source>
        <strain evidence="4">JB14</strain>
    </source>
</reference>
<dbReference type="InterPro" id="IPR002164">
    <property type="entry name" value="NAP_family"/>
</dbReference>
<dbReference type="InterPro" id="IPR037231">
    <property type="entry name" value="NAP-like_sf"/>
</dbReference>
<dbReference type="FunFam" id="1.20.5.1500:FF:000001">
    <property type="entry name" value="Nucleosome assembly protein 1-like 1"/>
    <property type="match status" value="1"/>
</dbReference>
<dbReference type="GO" id="GO:0005634">
    <property type="term" value="C:nucleus"/>
    <property type="evidence" value="ECO:0007669"/>
    <property type="project" value="InterPro"/>
</dbReference>
<feature type="region of interest" description="Disordered" evidence="3">
    <location>
        <begin position="1"/>
        <end position="58"/>
    </location>
</feature>
<feature type="compositionally biased region" description="Polar residues" evidence="3">
    <location>
        <begin position="1"/>
        <end position="22"/>
    </location>
</feature>
<dbReference type="PANTHER" id="PTHR11875">
    <property type="entry name" value="TESTIS-SPECIFIC Y-ENCODED PROTEIN"/>
    <property type="match status" value="1"/>
</dbReference>
<organism evidence="4 5">
    <name type="scientific">Gymnopus androsaceus JB14</name>
    <dbReference type="NCBI Taxonomy" id="1447944"/>
    <lineage>
        <taxon>Eukaryota</taxon>
        <taxon>Fungi</taxon>
        <taxon>Dikarya</taxon>
        <taxon>Basidiomycota</taxon>
        <taxon>Agaricomycotina</taxon>
        <taxon>Agaricomycetes</taxon>
        <taxon>Agaricomycetidae</taxon>
        <taxon>Agaricales</taxon>
        <taxon>Marasmiineae</taxon>
        <taxon>Omphalotaceae</taxon>
        <taxon>Gymnopus</taxon>
    </lineage>
</organism>
<dbReference type="OrthoDB" id="27325at2759"/>
<dbReference type="EMBL" id="ML769526">
    <property type="protein sequence ID" value="KAE9395722.1"/>
    <property type="molecule type" value="Genomic_DNA"/>
</dbReference>
<dbReference type="Proteomes" id="UP000799118">
    <property type="component" value="Unassembled WGS sequence"/>
</dbReference>
<keyword evidence="5" id="KW-1185">Reference proteome</keyword>
<dbReference type="AlphaFoldDB" id="A0A6A4HBP9"/>
<feature type="region of interest" description="Disordered" evidence="3">
    <location>
        <begin position="367"/>
        <end position="435"/>
    </location>
</feature>
<protein>
    <submittedName>
        <fullName evidence="4">NAP-domain-containing protein</fullName>
    </submittedName>
</protein>
<evidence type="ECO:0000256" key="2">
    <source>
        <dbReference type="RuleBase" id="RU003876"/>
    </source>
</evidence>
<gene>
    <name evidence="4" type="ORF">BT96DRAFT_922654</name>
</gene>
<evidence type="ECO:0000256" key="3">
    <source>
        <dbReference type="SAM" id="MobiDB-lite"/>
    </source>
</evidence>
<dbReference type="Gene3D" id="1.20.5.1500">
    <property type="match status" value="1"/>
</dbReference>
<evidence type="ECO:0000313" key="4">
    <source>
        <dbReference type="EMBL" id="KAE9395722.1"/>
    </source>
</evidence>
<comment type="similarity">
    <text evidence="1 2">Belongs to the nucleosome assembly protein (NAP) family.</text>
</comment>